<dbReference type="PANTHER" id="PTHR42877:SF12">
    <property type="entry name" value="MONOOXYGENASE"/>
    <property type="match status" value="1"/>
</dbReference>
<dbReference type="EMBL" id="CAWUHC010000175">
    <property type="protein sequence ID" value="CAK7237122.1"/>
    <property type="molecule type" value="Genomic_DNA"/>
</dbReference>
<dbReference type="PANTHER" id="PTHR42877">
    <property type="entry name" value="L-ORNITHINE N(5)-MONOOXYGENASE-RELATED"/>
    <property type="match status" value="1"/>
</dbReference>
<dbReference type="Proteomes" id="UP001642406">
    <property type="component" value="Unassembled WGS sequence"/>
</dbReference>
<sequence length="586" mass="65957">MSPSSSRLNQLAGHLNGNAANPLAVKPAYQVVEQPLGTTRHIRIVTIGAGMSGMNMIRTLRLHLTDYEHMVYEKNPRIGGTWFENTYPGCKCDVPSHNYQFSWRQNPEWSGFFSPAAEIEEYLGRVADEEKMREEIRTEHQVTRAEWDEAKGFWHIKVANLRTKTEFDDYAHFLLDAAGILNHWKWPEIPGLRSFQGELVHSANWPEKFDYASKTVAVIGNGSSGVQILPAIQPDVKKLVHFVREPTWIVPSRLQLITQGQGEEGSVLSELKIEPDGSFPPSQIERFKKDKVFYRKFVKSVEEVVNSNFPLTLKDTEFAAAAQQMATAYMTNALQGDKRLCDAMIPTFPLGCRRLTPGIGYLEALKAPNVTVVTDPITKIVPQGLETTSGELIEVDAIICATGFNVSFCPRFPVIGRQGNLQDKWTKELPKSYMSVAVPGFPNYFTFLGPNAPIGHGSVFTITEHIAKYLTRIIRKCQTEGVKAIEPSPDAVEDLYQHTQMFMPRTAWSGNCASWFKNGTVNGPVTALHPGSRIHFFHMLEEFRGEDWNYTRSGQINRFTYLGNGFSVKEAGDVDSTWYLDEPDKL</sequence>
<evidence type="ECO:0000256" key="1">
    <source>
        <dbReference type="ARBA" id="ARBA00010139"/>
    </source>
</evidence>
<protein>
    <recommendedName>
        <fullName evidence="4">Cyclohexanone monooxygenase</fullName>
    </recommendedName>
</protein>
<name>A0ABP0CZZ7_9PEZI</name>
<evidence type="ECO:0000313" key="2">
    <source>
        <dbReference type="EMBL" id="CAK7237122.1"/>
    </source>
</evidence>
<dbReference type="Gene3D" id="3.50.50.60">
    <property type="entry name" value="FAD/NAD(P)-binding domain"/>
    <property type="match status" value="2"/>
</dbReference>
<keyword evidence="3" id="KW-1185">Reference proteome</keyword>
<organism evidence="2 3">
    <name type="scientific">Sporothrix bragantina</name>
    <dbReference type="NCBI Taxonomy" id="671064"/>
    <lineage>
        <taxon>Eukaryota</taxon>
        <taxon>Fungi</taxon>
        <taxon>Dikarya</taxon>
        <taxon>Ascomycota</taxon>
        <taxon>Pezizomycotina</taxon>
        <taxon>Sordariomycetes</taxon>
        <taxon>Sordariomycetidae</taxon>
        <taxon>Ophiostomatales</taxon>
        <taxon>Ophiostomataceae</taxon>
        <taxon>Sporothrix</taxon>
    </lineage>
</organism>
<proteinExistence type="inferred from homology"/>
<comment type="similarity">
    <text evidence="1">Belongs to the FAD-binding monooxygenase family.</text>
</comment>
<reference evidence="2 3" key="1">
    <citation type="submission" date="2024-01" db="EMBL/GenBank/DDBJ databases">
        <authorList>
            <person name="Allen C."/>
            <person name="Tagirdzhanova G."/>
        </authorList>
    </citation>
    <scope>NUCLEOTIDE SEQUENCE [LARGE SCALE GENOMIC DNA]</scope>
</reference>
<evidence type="ECO:0000313" key="3">
    <source>
        <dbReference type="Proteomes" id="UP001642406"/>
    </source>
</evidence>
<accession>A0ABP0CZZ7</accession>
<evidence type="ECO:0008006" key="4">
    <source>
        <dbReference type="Google" id="ProtNLM"/>
    </source>
</evidence>
<dbReference type="SUPFAM" id="SSF51905">
    <property type="entry name" value="FAD/NAD(P)-binding domain"/>
    <property type="match status" value="2"/>
</dbReference>
<gene>
    <name evidence="2" type="ORF">SBRCBS47491_009868</name>
</gene>
<dbReference type="Pfam" id="PF13450">
    <property type="entry name" value="NAD_binding_8"/>
    <property type="match status" value="1"/>
</dbReference>
<comment type="caution">
    <text evidence="2">The sequence shown here is derived from an EMBL/GenBank/DDBJ whole genome shotgun (WGS) entry which is preliminary data.</text>
</comment>
<dbReference type="InterPro" id="IPR051209">
    <property type="entry name" value="FAD-bind_Monooxygenase_sf"/>
</dbReference>
<dbReference type="InterPro" id="IPR036188">
    <property type="entry name" value="FAD/NAD-bd_sf"/>
</dbReference>